<comment type="caution">
    <text evidence="4">The sequence shown here is derived from an EMBL/GenBank/DDBJ whole genome shotgun (WGS) entry which is preliminary data.</text>
</comment>
<evidence type="ECO:0000313" key="5">
    <source>
        <dbReference type="Proteomes" id="UP001163046"/>
    </source>
</evidence>
<dbReference type="GO" id="GO:0003677">
    <property type="term" value="F:DNA binding"/>
    <property type="evidence" value="ECO:0007669"/>
    <property type="project" value="InterPro"/>
</dbReference>
<dbReference type="OrthoDB" id="1647768at2759"/>
<dbReference type="AlphaFoldDB" id="A0A9X0CEJ8"/>
<protein>
    <recommendedName>
        <fullName evidence="3">Tyr recombinase domain-containing protein</fullName>
    </recommendedName>
</protein>
<dbReference type="SUPFAM" id="SSF56349">
    <property type="entry name" value="DNA breaking-rejoining enzymes"/>
    <property type="match status" value="1"/>
</dbReference>
<proteinExistence type="predicted"/>
<evidence type="ECO:0000313" key="4">
    <source>
        <dbReference type="EMBL" id="KAJ7322058.1"/>
    </source>
</evidence>
<dbReference type="Proteomes" id="UP001163046">
    <property type="component" value="Unassembled WGS sequence"/>
</dbReference>
<gene>
    <name evidence="4" type="ORF">OS493_033224</name>
</gene>
<feature type="compositionally biased region" description="Low complexity" evidence="2">
    <location>
        <begin position="123"/>
        <end position="137"/>
    </location>
</feature>
<evidence type="ECO:0000256" key="2">
    <source>
        <dbReference type="SAM" id="MobiDB-lite"/>
    </source>
</evidence>
<keyword evidence="5" id="KW-1185">Reference proteome</keyword>
<dbReference type="EMBL" id="MU827820">
    <property type="protein sequence ID" value="KAJ7322058.1"/>
    <property type="molecule type" value="Genomic_DNA"/>
</dbReference>
<evidence type="ECO:0000259" key="3">
    <source>
        <dbReference type="Pfam" id="PF00589"/>
    </source>
</evidence>
<accession>A0A9X0CEJ8</accession>
<dbReference type="InterPro" id="IPR013762">
    <property type="entry name" value="Integrase-like_cat_sf"/>
</dbReference>
<evidence type="ECO:0000256" key="1">
    <source>
        <dbReference type="ARBA" id="ARBA00023172"/>
    </source>
</evidence>
<name>A0A9X0CEJ8_9CNID</name>
<reference evidence="4" key="1">
    <citation type="submission" date="2023-01" db="EMBL/GenBank/DDBJ databases">
        <title>Genome assembly of the deep-sea coral Lophelia pertusa.</title>
        <authorList>
            <person name="Herrera S."/>
            <person name="Cordes E."/>
        </authorList>
    </citation>
    <scope>NUCLEOTIDE SEQUENCE</scope>
    <source>
        <strain evidence="4">USNM1676648</strain>
        <tissue evidence="4">Polyp</tissue>
    </source>
</reference>
<dbReference type="InterPro" id="IPR011010">
    <property type="entry name" value="DNA_brk_join_enz"/>
</dbReference>
<sequence>MDICSELPIREIGVSENPFIGSAVAARLTSYLEHLGISEGETMHSFRSGCSITLSMLGVPVADIARHVGWKSIQMAQYYSQTDKVLALTKPADALAASTSPCEEARFFRTISILRSQSNPVLSNQSTKSSKSSKSQSATVPAASSLPIATDDTASSALSFDQQLQLIKLQKDKLELELKVLTISRQKRPSENNACRSLKSRCCRNHRATMQQA</sequence>
<dbReference type="GO" id="GO:0006310">
    <property type="term" value="P:DNA recombination"/>
    <property type="evidence" value="ECO:0007669"/>
    <property type="project" value="UniProtKB-KW"/>
</dbReference>
<dbReference type="Gene3D" id="1.10.443.10">
    <property type="entry name" value="Intergrase catalytic core"/>
    <property type="match status" value="1"/>
</dbReference>
<dbReference type="Pfam" id="PF00589">
    <property type="entry name" value="Phage_integrase"/>
    <property type="match status" value="1"/>
</dbReference>
<feature type="domain" description="Tyr recombinase" evidence="3">
    <location>
        <begin position="17"/>
        <end position="83"/>
    </location>
</feature>
<feature type="region of interest" description="Disordered" evidence="2">
    <location>
        <begin position="119"/>
        <end position="143"/>
    </location>
</feature>
<organism evidence="4 5">
    <name type="scientific">Desmophyllum pertusum</name>
    <dbReference type="NCBI Taxonomy" id="174260"/>
    <lineage>
        <taxon>Eukaryota</taxon>
        <taxon>Metazoa</taxon>
        <taxon>Cnidaria</taxon>
        <taxon>Anthozoa</taxon>
        <taxon>Hexacorallia</taxon>
        <taxon>Scleractinia</taxon>
        <taxon>Caryophylliina</taxon>
        <taxon>Caryophylliidae</taxon>
        <taxon>Desmophyllum</taxon>
    </lineage>
</organism>
<dbReference type="GO" id="GO:0015074">
    <property type="term" value="P:DNA integration"/>
    <property type="evidence" value="ECO:0007669"/>
    <property type="project" value="InterPro"/>
</dbReference>
<dbReference type="InterPro" id="IPR002104">
    <property type="entry name" value="Integrase_catalytic"/>
</dbReference>
<keyword evidence="1" id="KW-0233">DNA recombination</keyword>